<evidence type="ECO:0000313" key="4">
    <source>
        <dbReference type="Proteomes" id="UP001500016"/>
    </source>
</evidence>
<feature type="region of interest" description="Disordered" evidence="1">
    <location>
        <begin position="253"/>
        <end position="288"/>
    </location>
</feature>
<feature type="domain" description="Nitroreductase" evidence="2">
    <location>
        <begin position="363"/>
        <end position="522"/>
    </location>
</feature>
<accession>A0ABP5I5X6</accession>
<organism evidence="3 4">
    <name type="scientific">Streptomyces albiaxialis</name>
    <dbReference type="NCBI Taxonomy" id="329523"/>
    <lineage>
        <taxon>Bacteria</taxon>
        <taxon>Bacillati</taxon>
        <taxon>Actinomycetota</taxon>
        <taxon>Actinomycetes</taxon>
        <taxon>Kitasatosporales</taxon>
        <taxon>Streptomycetaceae</taxon>
        <taxon>Streptomyces</taxon>
    </lineage>
</organism>
<name>A0ABP5I5X6_9ACTN</name>
<dbReference type="Pfam" id="PF00881">
    <property type="entry name" value="Nitroreductase"/>
    <property type="match status" value="1"/>
</dbReference>
<dbReference type="PANTHER" id="PTHR43745">
    <property type="entry name" value="NITROREDUCTASE MJ1384-RELATED"/>
    <property type="match status" value="1"/>
</dbReference>
<protein>
    <recommendedName>
        <fullName evidence="2">Nitroreductase domain-containing protein</fullName>
    </recommendedName>
</protein>
<dbReference type="EMBL" id="BAAAPE010000015">
    <property type="protein sequence ID" value="GAA2094609.1"/>
    <property type="molecule type" value="Genomic_DNA"/>
</dbReference>
<evidence type="ECO:0000313" key="3">
    <source>
        <dbReference type="EMBL" id="GAA2094609.1"/>
    </source>
</evidence>
<sequence length="550" mass="58059">MTGHVHAYLDAVLRRASVPMEGEVFRPDWADGPRSHKVYEEADGGGVPAFPLPVPRGGAPAPSSSSPLVALSGMLHDSYAWRSRRLRITADPGQGGRERYEGAVWSRGSAAGGGLYPCEIYYVSGARSGGGRDGLLPGVYHYDQPAHALRRLITGDASARVSRALGFDTRGGDGPDQSLLVTVRFWQNAFKYAEFSYHCVTMDLGCLLGTWQTWAAEHGVPLSPAALWFDEPDLNRLLALDPSDESVLAVVPLPWPSPNGREPTPEPRPGAVPEMSGGPGPGPEAGTPVVERSRTVRYFPRAQRAHLAAVEAPPHRPVLAPRLSPAPPAGAPSGGALPLPPPAPPRHDVSASLATRRSSFGLFSSETPLAAPELAALLTAATTTPHLRTDVRPGTGPDPGTPPLTDVVVFVNHVTDVPPGVYAYEPGAHALTPLPGPGPHPFLQDVYTLNNYNLEQAAAVLVARARPHAVLDAAGPRGYRLLNAEVGALAQSVYLAAAARGLACGAALGFDYEAMAARLGKGPEDDTWPLLLLLTGHDRPTGPDFDTRLT</sequence>
<dbReference type="InterPro" id="IPR029479">
    <property type="entry name" value="Nitroreductase"/>
</dbReference>
<dbReference type="Gene3D" id="3.40.109.10">
    <property type="entry name" value="NADH Oxidase"/>
    <property type="match status" value="2"/>
</dbReference>
<dbReference type="SUPFAM" id="SSF55469">
    <property type="entry name" value="FMN-dependent nitroreductase-like"/>
    <property type="match status" value="2"/>
</dbReference>
<feature type="region of interest" description="Disordered" evidence="1">
    <location>
        <begin position="307"/>
        <end position="351"/>
    </location>
</feature>
<evidence type="ECO:0000256" key="1">
    <source>
        <dbReference type="SAM" id="MobiDB-lite"/>
    </source>
</evidence>
<reference evidence="4" key="1">
    <citation type="journal article" date="2019" name="Int. J. Syst. Evol. Microbiol.">
        <title>The Global Catalogue of Microorganisms (GCM) 10K type strain sequencing project: providing services to taxonomists for standard genome sequencing and annotation.</title>
        <authorList>
            <consortium name="The Broad Institute Genomics Platform"/>
            <consortium name="The Broad Institute Genome Sequencing Center for Infectious Disease"/>
            <person name="Wu L."/>
            <person name="Ma J."/>
        </authorList>
    </citation>
    <scope>NUCLEOTIDE SEQUENCE [LARGE SCALE GENOMIC DNA]</scope>
    <source>
        <strain evidence="4">JCM 15478</strain>
    </source>
</reference>
<dbReference type="PANTHER" id="PTHR43745:SF2">
    <property type="entry name" value="NITROREDUCTASE MJ1384-RELATED"/>
    <property type="match status" value="1"/>
</dbReference>
<dbReference type="InterPro" id="IPR000415">
    <property type="entry name" value="Nitroreductase-like"/>
</dbReference>
<comment type="caution">
    <text evidence="3">The sequence shown here is derived from an EMBL/GenBank/DDBJ whole genome shotgun (WGS) entry which is preliminary data.</text>
</comment>
<dbReference type="InterPro" id="IPR052544">
    <property type="entry name" value="Bacteriocin_Proc_Enz"/>
</dbReference>
<dbReference type="Proteomes" id="UP001500016">
    <property type="component" value="Unassembled WGS sequence"/>
</dbReference>
<gene>
    <name evidence="3" type="ORF">GCM10009801_62820</name>
</gene>
<keyword evidence="4" id="KW-1185">Reference proteome</keyword>
<dbReference type="RefSeq" id="WP_344532993.1">
    <property type="nucleotide sequence ID" value="NZ_BAAAPE010000015.1"/>
</dbReference>
<proteinExistence type="predicted"/>
<evidence type="ECO:0000259" key="2">
    <source>
        <dbReference type="Pfam" id="PF00881"/>
    </source>
</evidence>